<dbReference type="Proteomes" id="UP000030764">
    <property type="component" value="Unassembled WGS sequence"/>
</dbReference>
<proteinExistence type="predicted"/>
<name>A0A085NUP9_9BILA</name>
<dbReference type="Proteomes" id="UP000030758">
    <property type="component" value="Unassembled WGS sequence"/>
</dbReference>
<dbReference type="EMBL" id="KL367474">
    <property type="protein sequence ID" value="KFD73195.1"/>
    <property type="molecule type" value="Genomic_DNA"/>
</dbReference>
<dbReference type="EMBL" id="KL363209">
    <property type="protein sequence ID" value="KFD54252.1"/>
    <property type="molecule type" value="Genomic_DNA"/>
</dbReference>
<gene>
    <name evidence="2" type="ORF">M513_04794</name>
    <name evidence="3" type="ORF">M514_04794</name>
</gene>
<accession>A0A085NUP9</accession>
<keyword evidence="1" id="KW-0732">Signal</keyword>
<feature type="signal peptide" evidence="1">
    <location>
        <begin position="1"/>
        <end position="24"/>
    </location>
</feature>
<evidence type="ECO:0000313" key="4">
    <source>
        <dbReference type="Proteomes" id="UP000030764"/>
    </source>
</evidence>
<evidence type="ECO:0000313" key="2">
    <source>
        <dbReference type="EMBL" id="KFD54252.1"/>
    </source>
</evidence>
<organism evidence="3">
    <name type="scientific">Trichuris suis</name>
    <name type="common">pig whipworm</name>
    <dbReference type="NCBI Taxonomy" id="68888"/>
    <lineage>
        <taxon>Eukaryota</taxon>
        <taxon>Metazoa</taxon>
        <taxon>Ecdysozoa</taxon>
        <taxon>Nematoda</taxon>
        <taxon>Enoplea</taxon>
        <taxon>Dorylaimia</taxon>
        <taxon>Trichinellida</taxon>
        <taxon>Trichuridae</taxon>
        <taxon>Trichuris</taxon>
    </lineage>
</organism>
<sequence>MAFFKATLFTGLALWVMAPNDVVCISAYIQRSPVQAVCLSDVVKSPHIVLWGGPMANEADGIVEETQF</sequence>
<protein>
    <submittedName>
        <fullName evidence="3">Uncharacterized protein</fullName>
    </submittedName>
</protein>
<dbReference type="AlphaFoldDB" id="A0A085NUP9"/>
<evidence type="ECO:0000256" key="1">
    <source>
        <dbReference type="SAM" id="SignalP"/>
    </source>
</evidence>
<evidence type="ECO:0000313" key="3">
    <source>
        <dbReference type="EMBL" id="KFD73195.1"/>
    </source>
</evidence>
<feature type="chain" id="PRO_5007379736" evidence="1">
    <location>
        <begin position="25"/>
        <end position="68"/>
    </location>
</feature>
<keyword evidence="4" id="KW-1185">Reference proteome</keyword>
<reference evidence="3 4" key="1">
    <citation type="journal article" date="2014" name="Nat. Genet.">
        <title>Genome and transcriptome of the porcine whipworm Trichuris suis.</title>
        <authorList>
            <person name="Jex A.R."/>
            <person name="Nejsum P."/>
            <person name="Schwarz E.M."/>
            <person name="Hu L."/>
            <person name="Young N.D."/>
            <person name="Hall R.S."/>
            <person name="Korhonen P.K."/>
            <person name="Liao S."/>
            <person name="Thamsborg S."/>
            <person name="Xia J."/>
            <person name="Xu P."/>
            <person name="Wang S."/>
            <person name="Scheerlinck J.P."/>
            <person name="Hofmann A."/>
            <person name="Sternberg P.W."/>
            <person name="Wang J."/>
            <person name="Gasser R.B."/>
        </authorList>
    </citation>
    <scope>NUCLEOTIDE SEQUENCE [LARGE SCALE GENOMIC DNA]</scope>
    <source>
        <strain evidence="3">DCEP-RM93F</strain>
        <strain evidence="2">DCEP-RM93M</strain>
    </source>
</reference>